<dbReference type="Proteomes" id="UP000717996">
    <property type="component" value="Unassembled WGS sequence"/>
</dbReference>
<name>A0A9P6YAF7_RHIOR</name>
<gene>
    <name evidence="1" type="ORF">G6F51_007161</name>
</gene>
<dbReference type="AlphaFoldDB" id="A0A9P6YAF7"/>
<evidence type="ECO:0000313" key="1">
    <source>
        <dbReference type="EMBL" id="KAG1542629.1"/>
    </source>
</evidence>
<reference evidence="1" key="1">
    <citation type="journal article" date="2020" name="Microb. Genom.">
        <title>Genetic diversity of clinical and environmental Mucorales isolates obtained from an investigation of mucormycosis cases among solid organ transplant recipients.</title>
        <authorList>
            <person name="Nguyen M.H."/>
            <person name="Kaul D."/>
            <person name="Muto C."/>
            <person name="Cheng S.J."/>
            <person name="Richter R.A."/>
            <person name="Bruno V.M."/>
            <person name="Liu G."/>
            <person name="Beyhan S."/>
            <person name="Sundermann A.J."/>
            <person name="Mounaud S."/>
            <person name="Pasculle A.W."/>
            <person name="Nierman W.C."/>
            <person name="Driscoll E."/>
            <person name="Cumbie R."/>
            <person name="Clancy C.J."/>
            <person name="Dupont C.L."/>
        </authorList>
    </citation>
    <scope>NUCLEOTIDE SEQUENCE</scope>
    <source>
        <strain evidence="1">GL16</strain>
    </source>
</reference>
<organism evidence="1 2">
    <name type="scientific">Rhizopus oryzae</name>
    <name type="common">Mucormycosis agent</name>
    <name type="synonym">Rhizopus arrhizus var. delemar</name>
    <dbReference type="NCBI Taxonomy" id="64495"/>
    <lineage>
        <taxon>Eukaryota</taxon>
        <taxon>Fungi</taxon>
        <taxon>Fungi incertae sedis</taxon>
        <taxon>Mucoromycota</taxon>
        <taxon>Mucoromycotina</taxon>
        <taxon>Mucoromycetes</taxon>
        <taxon>Mucorales</taxon>
        <taxon>Mucorineae</taxon>
        <taxon>Rhizopodaceae</taxon>
        <taxon>Rhizopus</taxon>
    </lineage>
</organism>
<protein>
    <submittedName>
        <fullName evidence="1">Uncharacterized protein</fullName>
    </submittedName>
</protein>
<evidence type="ECO:0000313" key="2">
    <source>
        <dbReference type="Proteomes" id="UP000717996"/>
    </source>
</evidence>
<dbReference type="EMBL" id="JAANIT010001041">
    <property type="protein sequence ID" value="KAG1542629.1"/>
    <property type="molecule type" value="Genomic_DNA"/>
</dbReference>
<accession>A0A9P6YAF7</accession>
<comment type="caution">
    <text evidence="1">The sequence shown here is derived from an EMBL/GenBank/DDBJ whole genome shotgun (WGS) entry which is preliminary data.</text>
</comment>
<proteinExistence type="predicted"/>
<sequence>MYIDLKRRLINKAASDYSFSSFSIKRLWEDIGNDCETPQKITFKESDECFADLMPLLQASKNIELEHTIKGSQVMVFC</sequence>